<gene>
    <name evidence="3" type="ORF">ACFQ4H_17995</name>
</gene>
<keyword evidence="2" id="KW-0812">Transmembrane</keyword>
<evidence type="ECO:0000313" key="3">
    <source>
        <dbReference type="EMBL" id="MFD1322986.1"/>
    </source>
</evidence>
<keyword evidence="4" id="KW-1185">Reference proteome</keyword>
<dbReference type="Proteomes" id="UP001597260">
    <property type="component" value="Unassembled WGS sequence"/>
</dbReference>
<keyword evidence="2" id="KW-1133">Transmembrane helix</keyword>
<dbReference type="RefSeq" id="WP_377572138.1">
    <property type="nucleotide sequence ID" value="NZ_JBHTMP010000026.1"/>
</dbReference>
<evidence type="ECO:0000313" key="4">
    <source>
        <dbReference type="Proteomes" id="UP001597260"/>
    </source>
</evidence>
<evidence type="ECO:0000256" key="1">
    <source>
        <dbReference type="SAM" id="MobiDB-lite"/>
    </source>
</evidence>
<feature type="transmembrane region" description="Helical" evidence="2">
    <location>
        <begin position="181"/>
        <end position="201"/>
    </location>
</feature>
<comment type="caution">
    <text evidence="3">The sequence shown here is derived from an EMBL/GenBank/DDBJ whole genome shotgun (WGS) entry which is preliminary data.</text>
</comment>
<accession>A0ABW3YH38</accession>
<feature type="transmembrane region" description="Helical" evidence="2">
    <location>
        <begin position="151"/>
        <end position="169"/>
    </location>
</feature>
<protein>
    <submittedName>
        <fullName evidence="3">Uncharacterized protein</fullName>
    </submittedName>
</protein>
<proteinExistence type="predicted"/>
<keyword evidence="2" id="KW-0472">Membrane</keyword>
<dbReference type="Pfam" id="PF22564">
    <property type="entry name" value="HAAS"/>
    <property type="match status" value="1"/>
</dbReference>
<dbReference type="EMBL" id="JBHTMP010000026">
    <property type="protein sequence ID" value="MFD1322986.1"/>
    <property type="molecule type" value="Genomic_DNA"/>
</dbReference>
<sequence length="330" mass="35475">MTVMREQEIARYVDQVRAALADLPVATQEELLEDLPEHLTEVAAEADGSLVDRLGTPEAYAAELRSVAGVGPAAAEARLDKRVTAAVAAGRARLRTVDTKLGSVLGYAKVSDYLRLLRPAWWILRGYLVAMFIAVALSGESGLLPRLGGSFLAAVLLLVTCVTASVWLGRRSSGLTRWPRWTLNVATALIAVFGVALFTSVDSDSNGIGYYPSSVDDPYQHIQDVYVYDSEGRLVEGARLFDQDGQPIQLGWPWCASAQREQEFGDPTRRTYPYCPESAPFRLRQPGPTVTPSPTAPSVPEPTDSPSAVTPSSGTPHAQTEPPVGPSPTG</sequence>
<feature type="compositionally biased region" description="Pro residues" evidence="1">
    <location>
        <begin position="289"/>
        <end position="300"/>
    </location>
</feature>
<organism evidence="3 4">
    <name type="scientific">Micromonospora sonneratiae</name>
    <dbReference type="NCBI Taxonomy" id="1184706"/>
    <lineage>
        <taxon>Bacteria</taxon>
        <taxon>Bacillati</taxon>
        <taxon>Actinomycetota</taxon>
        <taxon>Actinomycetes</taxon>
        <taxon>Micromonosporales</taxon>
        <taxon>Micromonosporaceae</taxon>
        <taxon>Micromonospora</taxon>
    </lineage>
</organism>
<reference evidence="4" key="1">
    <citation type="journal article" date="2019" name="Int. J. Syst. Evol. Microbiol.">
        <title>The Global Catalogue of Microorganisms (GCM) 10K type strain sequencing project: providing services to taxonomists for standard genome sequencing and annotation.</title>
        <authorList>
            <consortium name="The Broad Institute Genomics Platform"/>
            <consortium name="The Broad Institute Genome Sequencing Center for Infectious Disease"/>
            <person name="Wu L."/>
            <person name="Ma J."/>
        </authorList>
    </citation>
    <scope>NUCLEOTIDE SEQUENCE [LARGE SCALE GENOMIC DNA]</scope>
    <source>
        <strain evidence="4">JCM 31037</strain>
    </source>
</reference>
<name>A0ABW3YH38_9ACTN</name>
<feature type="compositionally biased region" description="Polar residues" evidence="1">
    <location>
        <begin position="304"/>
        <end position="318"/>
    </location>
</feature>
<feature type="transmembrane region" description="Helical" evidence="2">
    <location>
        <begin position="119"/>
        <end position="139"/>
    </location>
</feature>
<feature type="region of interest" description="Disordered" evidence="1">
    <location>
        <begin position="265"/>
        <end position="330"/>
    </location>
</feature>
<evidence type="ECO:0000256" key="2">
    <source>
        <dbReference type="SAM" id="Phobius"/>
    </source>
</evidence>